<comment type="caution">
    <text evidence="2">The sequence shown here is derived from an EMBL/GenBank/DDBJ whole genome shotgun (WGS) entry which is preliminary data.</text>
</comment>
<reference evidence="2" key="2">
    <citation type="submission" date="2019-07" db="EMBL/GenBank/DDBJ databases">
        <authorList>
            <person name="Yang Y."/>
            <person name="Bocs S."/>
            <person name="Baudouin L."/>
        </authorList>
    </citation>
    <scope>NUCLEOTIDE SEQUENCE</scope>
    <source>
        <tissue evidence="2">Spear leaf of Hainan Tall coconut</tissue>
    </source>
</reference>
<dbReference type="Proteomes" id="UP000797356">
    <property type="component" value="Chromosome 4"/>
</dbReference>
<reference evidence="2" key="1">
    <citation type="journal article" date="2017" name="Gigascience">
        <title>The genome draft of coconut (Cocos nucifera).</title>
        <authorList>
            <person name="Xiao Y."/>
            <person name="Xu P."/>
            <person name="Fan H."/>
            <person name="Baudouin L."/>
            <person name="Xia W."/>
            <person name="Bocs S."/>
            <person name="Xu J."/>
            <person name="Li Q."/>
            <person name="Guo A."/>
            <person name="Zhou L."/>
            <person name="Li J."/>
            <person name="Wu Y."/>
            <person name="Ma Z."/>
            <person name="Armero A."/>
            <person name="Issali A.E."/>
            <person name="Liu N."/>
            <person name="Peng M."/>
            <person name="Yang Y."/>
        </authorList>
    </citation>
    <scope>NUCLEOTIDE SEQUENCE</scope>
    <source>
        <tissue evidence="2">Spear leaf of Hainan Tall coconut</tissue>
    </source>
</reference>
<proteinExistence type="predicted"/>
<keyword evidence="3" id="KW-1185">Reference proteome</keyword>
<dbReference type="AlphaFoldDB" id="A0A8K0N0S5"/>
<gene>
    <name evidence="2" type="ORF">COCNU_04G008450</name>
</gene>
<dbReference type="EMBL" id="CM017875">
    <property type="protein sequence ID" value="KAG1338539.1"/>
    <property type="molecule type" value="Genomic_DNA"/>
</dbReference>
<evidence type="ECO:0000313" key="2">
    <source>
        <dbReference type="EMBL" id="KAG1338539.1"/>
    </source>
</evidence>
<protein>
    <submittedName>
        <fullName evidence="2">Uncharacterized protein</fullName>
    </submittedName>
</protein>
<feature type="compositionally biased region" description="Basic and acidic residues" evidence="1">
    <location>
        <begin position="128"/>
        <end position="137"/>
    </location>
</feature>
<evidence type="ECO:0000313" key="3">
    <source>
        <dbReference type="Proteomes" id="UP000797356"/>
    </source>
</evidence>
<accession>A0A8K0N0S5</accession>
<organism evidence="2 3">
    <name type="scientific">Cocos nucifera</name>
    <name type="common">Coconut palm</name>
    <dbReference type="NCBI Taxonomy" id="13894"/>
    <lineage>
        <taxon>Eukaryota</taxon>
        <taxon>Viridiplantae</taxon>
        <taxon>Streptophyta</taxon>
        <taxon>Embryophyta</taxon>
        <taxon>Tracheophyta</taxon>
        <taxon>Spermatophyta</taxon>
        <taxon>Magnoliopsida</taxon>
        <taxon>Liliopsida</taxon>
        <taxon>Arecaceae</taxon>
        <taxon>Arecoideae</taxon>
        <taxon>Cocoseae</taxon>
        <taxon>Attaleinae</taxon>
        <taxon>Cocos</taxon>
    </lineage>
</organism>
<feature type="compositionally biased region" description="Basic and acidic residues" evidence="1">
    <location>
        <begin position="97"/>
        <end position="108"/>
    </location>
</feature>
<sequence>MEKGLREKDLVVFYRFQGEQDGHKNQYYMIDMIPFETVILRKDADEVIENQRTEDGLDAIQKSMEKKMEEEIPKKILTRGHEGVEEAVEKSSTGEQEVMKVEDEDRHKMSLCGSEETNLEENSSGSGGERHEAREIQRGSLVVRGSDFSMMINMVDGGTLVHQNS</sequence>
<name>A0A8K0N0S5_COCNU</name>
<evidence type="ECO:0000256" key="1">
    <source>
        <dbReference type="SAM" id="MobiDB-lite"/>
    </source>
</evidence>
<feature type="region of interest" description="Disordered" evidence="1">
    <location>
        <begin position="81"/>
        <end position="138"/>
    </location>
</feature>